<dbReference type="GO" id="GO:0016491">
    <property type="term" value="F:oxidoreductase activity"/>
    <property type="evidence" value="ECO:0007669"/>
    <property type="project" value="InterPro"/>
</dbReference>
<keyword evidence="5" id="KW-1185">Reference proteome</keyword>
<keyword evidence="2" id="KW-1133">Transmembrane helix</keyword>
<feature type="transmembrane region" description="Helical" evidence="2">
    <location>
        <begin position="416"/>
        <end position="434"/>
    </location>
</feature>
<comment type="caution">
    <text evidence="4">The sequence shown here is derived from an EMBL/GenBank/DDBJ whole genome shotgun (WGS) entry which is preliminary data.</text>
</comment>
<dbReference type="Pfam" id="PF00487">
    <property type="entry name" value="FA_desaturase"/>
    <property type="match status" value="1"/>
</dbReference>
<proteinExistence type="predicted"/>
<dbReference type="CDD" id="cd03507">
    <property type="entry name" value="Delta12-FADS-like"/>
    <property type="match status" value="1"/>
</dbReference>
<keyword evidence="2" id="KW-0812">Transmembrane</keyword>
<feature type="transmembrane region" description="Helical" evidence="2">
    <location>
        <begin position="217"/>
        <end position="240"/>
    </location>
</feature>
<evidence type="ECO:0000256" key="2">
    <source>
        <dbReference type="SAM" id="Phobius"/>
    </source>
</evidence>
<evidence type="ECO:0000259" key="3">
    <source>
        <dbReference type="Pfam" id="PF00487"/>
    </source>
</evidence>
<feature type="transmembrane region" description="Helical" evidence="2">
    <location>
        <begin position="179"/>
        <end position="197"/>
    </location>
</feature>
<gene>
    <name evidence="4" type="ORF">PCANC_25871</name>
</gene>
<evidence type="ECO:0000313" key="4">
    <source>
        <dbReference type="EMBL" id="PLW25991.1"/>
    </source>
</evidence>
<keyword evidence="2" id="KW-0472">Membrane</keyword>
<dbReference type="EMBL" id="PGCJ01000572">
    <property type="protein sequence ID" value="PLW25991.1"/>
    <property type="molecule type" value="Genomic_DNA"/>
</dbReference>
<reference evidence="4 5" key="1">
    <citation type="submission" date="2017-11" db="EMBL/GenBank/DDBJ databases">
        <title>De novo assembly and phasing of dikaryotic genomes from two isolates of Puccinia coronata f. sp. avenae, the causal agent of oat crown rust.</title>
        <authorList>
            <person name="Miller M.E."/>
            <person name="Zhang Y."/>
            <person name="Omidvar V."/>
            <person name="Sperschneider J."/>
            <person name="Schwessinger B."/>
            <person name="Raley C."/>
            <person name="Palmer J.M."/>
            <person name="Garnica D."/>
            <person name="Upadhyaya N."/>
            <person name="Rathjen J."/>
            <person name="Taylor J.M."/>
            <person name="Park R.F."/>
            <person name="Dodds P.N."/>
            <person name="Hirsch C.D."/>
            <person name="Kianian S.F."/>
            <person name="Figueroa M."/>
        </authorList>
    </citation>
    <scope>NUCLEOTIDE SEQUENCE [LARGE SCALE GENOMIC DNA]</scope>
    <source>
        <strain evidence="4">12NC29</strain>
    </source>
</reference>
<dbReference type="OrthoDB" id="1461976at2759"/>
<dbReference type="GO" id="GO:0006629">
    <property type="term" value="P:lipid metabolic process"/>
    <property type="evidence" value="ECO:0007669"/>
    <property type="project" value="InterPro"/>
</dbReference>
<accession>A0A2N5TKH4</accession>
<sequence length="571" mass="63922">MAETCARAPSSRGLPLIKIHHVGDSWSLKETLHLGCKLSGLAFCVRPVGVYRHGRTCHQQSPGLAGGTTRSRPPLTWTHRRLAGTALFTAPSSSIHSPLHMASTALPASDRVGLASRTGKVIHLSESPSSSTRSSSPDSLTNDKDAIATFELPEFTIKELLGSIPPHCFERSLFRSSLFVLRDLAFTLALIFLGRLIDPNFNSLDGHLVTGKPGAILNFLAWAFYGYWMGLVWTGVWVLAHECGHQSFSPSKSINNAVGWVLHSALLVPFHSWRITHAQHHAATCHMNRDQAFVPYTRSQLGLAPLPEGCSKKEADGAHPPSFYEKVDDLLEDAPLWALYKLVIHQAVGFASYLLFNASGQKHYPAWWTNHFNPYAVMFDERHRSQVVWSDLGIAITISCLTYLGKQTDFLTVFKYYIVPYLVVHHWIVLITFLQHTDPLLPHYREGAFNFQRGAISTMDRKIHGFFTHGLAETHVAHHLCSKIPHYNAWDATEALKVKLGEHYQSTDEHYWYSLWKCFRQCRFVEDEGDVVFYKDARGKAARRYVSRSNGSTSVSDSGVEVDGSSKESSL</sequence>
<feature type="domain" description="Fatty acid desaturase" evidence="3">
    <location>
        <begin position="221"/>
        <end position="507"/>
    </location>
</feature>
<organism evidence="4 5">
    <name type="scientific">Puccinia coronata f. sp. avenae</name>
    <dbReference type="NCBI Taxonomy" id="200324"/>
    <lineage>
        <taxon>Eukaryota</taxon>
        <taxon>Fungi</taxon>
        <taxon>Dikarya</taxon>
        <taxon>Basidiomycota</taxon>
        <taxon>Pucciniomycotina</taxon>
        <taxon>Pucciniomycetes</taxon>
        <taxon>Pucciniales</taxon>
        <taxon>Pucciniaceae</taxon>
        <taxon>Puccinia</taxon>
    </lineage>
</organism>
<feature type="compositionally biased region" description="Low complexity" evidence="1">
    <location>
        <begin position="551"/>
        <end position="563"/>
    </location>
</feature>
<evidence type="ECO:0000256" key="1">
    <source>
        <dbReference type="SAM" id="MobiDB-lite"/>
    </source>
</evidence>
<dbReference type="InterPro" id="IPR012171">
    <property type="entry name" value="Fatty_acid_desaturase"/>
</dbReference>
<dbReference type="PANTHER" id="PTHR32100">
    <property type="entry name" value="OMEGA-6 FATTY ACID DESATURASE, CHLOROPLASTIC"/>
    <property type="match status" value="1"/>
</dbReference>
<feature type="region of interest" description="Disordered" evidence="1">
    <location>
        <begin position="547"/>
        <end position="571"/>
    </location>
</feature>
<dbReference type="Proteomes" id="UP000235388">
    <property type="component" value="Unassembled WGS sequence"/>
</dbReference>
<dbReference type="STRING" id="200324.A0A2N5TKH4"/>
<dbReference type="InterPro" id="IPR005804">
    <property type="entry name" value="FA_desaturase_dom"/>
</dbReference>
<dbReference type="AlphaFoldDB" id="A0A2N5TKH4"/>
<evidence type="ECO:0000313" key="5">
    <source>
        <dbReference type="Proteomes" id="UP000235388"/>
    </source>
</evidence>
<name>A0A2N5TKH4_9BASI</name>
<protein>
    <recommendedName>
        <fullName evidence="3">Fatty acid desaturase domain-containing protein</fullName>
    </recommendedName>
</protein>